<gene>
    <name evidence="10" type="ORF">B0A54_08463</name>
    <name evidence="8" type="ORF">LTR82_003984</name>
    <name evidence="9" type="ORF">LTR91_001808</name>
</gene>
<dbReference type="EMBL" id="JASUXU010000008">
    <property type="protein sequence ID" value="KAK0324998.1"/>
    <property type="molecule type" value="Genomic_DNA"/>
</dbReference>
<feature type="compositionally biased region" description="Pro residues" evidence="7">
    <location>
        <begin position="1"/>
        <end position="10"/>
    </location>
</feature>
<dbReference type="EMBL" id="NAJP01000037">
    <property type="protein sequence ID" value="TKA39826.1"/>
    <property type="molecule type" value="Genomic_DNA"/>
</dbReference>
<comment type="similarity">
    <text evidence="2">Belongs to the dynactin subunits 5/6 family. Dynactin subunit 6 subfamily.</text>
</comment>
<accession>A0A4U0UX86</accession>
<evidence type="ECO:0000256" key="2">
    <source>
        <dbReference type="ARBA" id="ARBA00007719"/>
    </source>
</evidence>
<dbReference type="GO" id="GO:0007052">
    <property type="term" value="P:mitotic spindle organization"/>
    <property type="evidence" value="ECO:0007669"/>
    <property type="project" value="TreeGrafter"/>
</dbReference>
<comment type="subcellular location">
    <subcellularLocation>
        <location evidence="1">Cytoplasm</location>
        <location evidence="1">Cytoskeleton</location>
    </subcellularLocation>
</comment>
<dbReference type="OrthoDB" id="2355at2759"/>
<keyword evidence="12" id="KW-1185">Reference proteome</keyword>
<dbReference type="AlphaFoldDB" id="A0A4U0UX86"/>
<dbReference type="InterPro" id="IPR011004">
    <property type="entry name" value="Trimer_LpxA-like_sf"/>
</dbReference>
<evidence type="ECO:0000256" key="7">
    <source>
        <dbReference type="SAM" id="MobiDB-lite"/>
    </source>
</evidence>
<dbReference type="Proteomes" id="UP001175353">
    <property type="component" value="Unassembled WGS sequence"/>
</dbReference>
<comment type="caution">
    <text evidence="10">The sequence shown here is derived from an EMBL/GenBank/DDBJ whole genome shotgun (WGS) entry which is preliminary data.</text>
</comment>
<organism evidence="10 11">
    <name type="scientific">Friedmanniomyces endolithicus</name>
    <dbReference type="NCBI Taxonomy" id="329885"/>
    <lineage>
        <taxon>Eukaryota</taxon>
        <taxon>Fungi</taxon>
        <taxon>Dikarya</taxon>
        <taxon>Ascomycota</taxon>
        <taxon>Pezizomycotina</taxon>
        <taxon>Dothideomycetes</taxon>
        <taxon>Dothideomycetidae</taxon>
        <taxon>Mycosphaerellales</taxon>
        <taxon>Teratosphaeriaceae</taxon>
        <taxon>Friedmanniomyces</taxon>
    </lineage>
</organism>
<evidence type="ECO:0000313" key="12">
    <source>
        <dbReference type="Proteomes" id="UP001175353"/>
    </source>
</evidence>
<evidence type="ECO:0000256" key="1">
    <source>
        <dbReference type="ARBA" id="ARBA00004245"/>
    </source>
</evidence>
<proteinExistence type="inferred from homology"/>
<reference evidence="8" key="2">
    <citation type="submission" date="2021-12" db="EMBL/GenBank/DDBJ databases">
        <title>Black yeast isolated from Biological Soil Crust.</title>
        <authorList>
            <person name="Kurbessoian T."/>
        </authorList>
    </citation>
    <scope>NUCLEOTIDE SEQUENCE</scope>
    <source>
        <strain evidence="8">CCFEE 5208</strain>
    </source>
</reference>
<dbReference type="Gene3D" id="2.160.10.10">
    <property type="entry name" value="Hexapeptide repeat proteins"/>
    <property type="match status" value="1"/>
</dbReference>
<evidence type="ECO:0000313" key="11">
    <source>
        <dbReference type="Proteomes" id="UP000310066"/>
    </source>
</evidence>
<keyword evidence="4" id="KW-0963">Cytoplasm</keyword>
<dbReference type="SUPFAM" id="SSF51161">
    <property type="entry name" value="Trimeric LpxA-like enzymes"/>
    <property type="match status" value="1"/>
</dbReference>
<reference evidence="9" key="3">
    <citation type="submission" date="2023-06" db="EMBL/GenBank/DDBJ databases">
        <title>Black Yeasts Isolated from many extreme environments.</title>
        <authorList>
            <person name="Coleine C."/>
            <person name="Stajich J.E."/>
            <person name="Selbmann L."/>
        </authorList>
    </citation>
    <scope>NUCLEOTIDE SEQUENCE</scope>
    <source>
        <strain evidence="9">CCFEE 5200</strain>
    </source>
</reference>
<name>A0A4U0UX86_9PEZI</name>
<comment type="function">
    <text evidence="6">Part of the dynactin complex that activates the molecular motor dynein for ultra-processive transport along microtubules.</text>
</comment>
<evidence type="ECO:0000256" key="3">
    <source>
        <dbReference type="ARBA" id="ARBA00016573"/>
    </source>
</evidence>
<protein>
    <recommendedName>
        <fullName evidence="3">Dynactin subunit 6</fullName>
    </recommendedName>
</protein>
<evidence type="ECO:0000313" key="8">
    <source>
        <dbReference type="EMBL" id="KAK0324998.1"/>
    </source>
</evidence>
<dbReference type="GO" id="GO:0070840">
    <property type="term" value="F:dynein complex binding"/>
    <property type="evidence" value="ECO:0007669"/>
    <property type="project" value="TreeGrafter"/>
</dbReference>
<feature type="region of interest" description="Disordered" evidence="7">
    <location>
        <begin position="1"/>
        <end position="22"/>
    </location>
</feature>
<evidence type="ECO:0000313" key="9">
    <source>
        <dbReference type="EMBL" id="KAK1012565.1"/>
    </source>
</evidence>
<dbReference type="PANTHER" id="PTHR13072">
    <property type="entry name" value="DYNACTIN 6"/>
    <property type="match status" value="1"/>
</dbReference>
<keyword evidence="5" id="KW-0206">Cytoskeleton</keyword>
<dbReference type="Proteomes" id="UP000310066">
    <property type="component" value="Unassembled WGS sequence"/>
</dbReference>
<dbReference type="PANTHER" id="PTHR13072:SF0">
    <property type="entry name" value="DYNACTIN SUBUNIT 6"/>
    <property type="match status" value="1"/>
</dbReference>
<evidence type="ECO:0000313" key="10">
    <source>
        <dbReference type="EMBL" id="TKA39826.1"/>
    </source>
</evidence>
<evidence type="ECO:0000256" key="5">
    <source>
        <dbReference type="ARBA" id="ARBA00023212"/>
    </source>
</evidence>
<reference evidence="10 11" key="1">
    <citation type="submission" date="2017-03" db="EMBL/GenBank/DDBJ databases">
        <title>Genomes of endolithic fungi from Antarctica.</title>
        <authorList>
            <person name="Coleine C."/>
            <person name="Masonjones S."/>
            <person name="Stajich J.E."/>
        </authorList>
    </citation>
    <scope>NUCLEOTIDE SEQUENCE [LARGE SCALE GENOMIC DNA]</scope>
    <source>
        <strain evidence="10 11">CCFEE 5311</strain>
    </source>
</reference>
<dbReference type="EMBL" id="JAUJLE010000007">
    <property type="protein sequence ID" value="KAK1012565.1"/>
    <property type="molecule type" value="Genomic_DNA"/>
</dbReference>
<dbReference type="STRING" id="329885.A0A4U0UX86"/>
<sequence>MASRPAPAPKRPSQLPASKPPCTIHPSAIIADKAQITGSHTVEIGENAVIHPWARIRAEGGKVVIGKNSMVYEGATVGTVDGEDVLIGDSVNIETGAVVEARSVGDGSTVEVNAVVGKGAVLGKWCRVAPLECVEAGEQLEDFTVVYGDGRRRVDKTTKEHAEIRELKRAGQEKAVQAMRTLIPNAMAKWAG</sequence>
<evidence type="ECO:0000256" key="6">
    <source>
        <dbReference type="ARBA" id="ARBA00034687"/>
    </source>
</evidence>
<dbReference type="Proteomes" id="UP001168146">
    <property type="component" value="Unassembled WGS sequence"/>
</dbReference>
<dbReference type="GO" id="GO:0005869">
    <property type="term" value="C:dynactin complex"/>
    <property type="evidence" value="ECO:0007669"/>
    <property type="project" value="InterPro"/>
</dbReference>
<dbReference type="InterPro" id="IPR027777">
    <property type="entry name" value="DCTN6"/>
</dbReference>
<evidence type="ECO:0000256" key="4">
    <source>
        <dbReference type="ARBA" id="ARBA00022490"/>
    </source>
</evidence>